<dbReference type="PRINTS" id="PR00481">
    <property type="entry name" value="LAMNOPPTDASE"/>
</dbReference>
<keyword evidence="4 8" id="KW-0031">Aminopeptidase</keyword>
<evidence type="ECO:0000256" key="6">
    <source>
        <dbReference type="ARBA" id="ARBA00022801"/>
    </source>
</evidence>
<dbReference type="PROSITE" id="PS00631">
    <property type="entry name" value="CYTOSOL_AP"/>
    <property type="match status" value="1"/>
</dbReference>
<dbReference type="PANTHER" id="PTHR11963">
    <property type="entry name" value="LEUCINE AMINOPEPTIDASE-RELATED"/>
    <property type="match status" value="1"/>
</dbReference>
<dbReference type="PANTHER" id="PTHR11963:SF23">
    <property type="entry name" value="CYTOSOL AMINOPEPTIDASE"/>
    <property type="match status" value="1"/>
</dbReference>
<name>A0A2U3QI91_9BACT</name>
<dbReference type="Proteomes" id="UP000245125">
    <property type="component" value="Unassembled WGS sequence"/>
</dbReference>
<feature type="binding site" evidence="8">
    <location>
        <position position="258"/>
    </location>
    <ligand>
        <name>Mn(2+)</name>
        <dbReference type="ChEBI" id="CHEBI:29035"/>
        <label>2</label>
    </ligand>
</feature>
<dbReference type="SUPFAM" id="SSF53187">
    <property type="entry name" value="Zn-dependent exopeptidases"/>
    <property type="match status" value="1"/>
</dbReference>
<comment type="function">
    <text evidence="8">Presumably involved in the processing and regular turnover of intracellular proteins. Catalyzes the removal of unsubstituted N-terminal amino acids from various peptides.</text>
</comment>
<dbReference type="InterPro" id="IPR011356">
    <property type="entry name" value="Leucine_aapep/pepB"/>
</dbReference>
<feature type="active site" evidence="8">
    <location>
        <position position="265"/>
    </location>
</feature>
<feature type="binding site" evidence="8">
    <location>
        <position position="337"/>
    </location>
    <ligand>
        <name>Mn(2+)</name>
        <dbReference type="ChEBI" id="CHEBI:29035"/>
        <label>1</label>
    </ligand>
</feature>
<evidence type="ECO:0000313" key="10">
    <source>
        <dbReference type="EMBL" id="SPQ01085.1"/>
    </source>
</evidence>
<feature type="binding site" evidence="8">
    <location>
        <position position="335"/>
    </location>
    <ligand>
        <name>Mn(2+)</name>
        <dbReference type="ChEBI" id="CHEBI:29035"/>
        <label>1</label>
    </ligand>
</feature>
<feature type="domain" description="Cytosol aminopeptidase" evidence="9">
    <location>
        <begin position="333"/>
        <end position="340"/>
    </location>
</feature>
<comment type="catalytic activity">
    <reaction evidence="1 8">
        <text>Release of an N-terminal amino acid, Xaa-|-Yaa-, in which Xaa is preferably Leu, but may be other amino acids including Pro although not Arg or Lys, and Yaa may be Pro. Amino acid amides and methyl esters are also readily hydrolyzed, but rates on arylamides are exceedingly low.</text>
        <dbReference type="EC" id="3.4.11.1"/>
    </reaction>
</comment>
<dbReference type="EC" id="3.4.11.1" evidence="8"/>
<comment type="cofactor">
    <cofactor evidence="8">
        <name>Mn(2+)</name>
        <dbReference type="ChEBI" id="CHEBI:29035"/>
    </cofactor>
    <text evidence="8">Binds 2 manganese ions per subunit.</text>
</comment>
<dbReference type="AlphaFoldDB" id="A0A2U3QI91"/>
<dbReference type="Gene3D" id="3.40.220.10">
    <property type="entry name" value="Leucine Aminopeptidase, subunit E, domain 1"/>
    <property type="match status" value="1"/>
</dbReference>
<keyword evidence="6 8" id="KW-0378">Hydrolase</keyword>
<dbReference type="InterPro" id="IPR043472">
    <property type="entry name" value="Macro_dom-like"/>
</dbReference>
<evidence type="ECO:0000256" key="7">
    <source>
        <dbReference type="ARBA" id="ARBA00023211"/>
    </source>
</evidence>
<evidence type="ECO:0000256" key="2">
    <source>
        <dbReference type="ARBA" id="ARBA00000967"/>
    </source>
</evidence>
<dbReference type="HAMAP" id="MF_00181">
    <property type="entry name" value="Cytosol_peptidase_M17"/>
    <property type="match status" value="1"/>
</dbReference>
<keyword evidence="7 8" id="KW-0464">Manganese</keyword>
<comment type="catalytic activity">
    <reaction evidence="2 8">
        <text>Release of an N-terminal amino acid, preferentially leucine, but not glutamic or aspartic acids.</text>
        <dbReference type="EC" id="3.4.11.10"/>
    </reaction>
</comment>
<dbReference type="InterPro" id="IPR008283">
    <property type="entry name" value="Peptidase_M17_N"/>
</dbReference>
<keyword evidence="8" id="KW-0963">Cytoplasm</keyword>
<dbReference type="GO" id="GO:0005737">
    <property type="term" value="C:cytoplasm"/>
    <property type="evidence" value="ECO:0007669"/>
    <property type="project" value="UniProtKB-SubCell"/>
</dbReference>
<dbReference type="OrthoDB" id="9809354at2"/>
<dbReference type="NCBIfam" id="NF002083">
    <property type="entry name" value="PRK00913.3-5"/>
    <property type="match status" value="1"/>
</dbReference>
<dbReference type="NCBIfam" id="NF002074">
    <property type="entry name" value="PRK00913.1-4"/>
    <property type="match status" value="1"/>
</dbReference>
<feature type="binding site" evidence="8">
    <location>
        <position position="337"/>
    </location>
    <ligand>
        <name>Mn(2+)</name>
        <dbReference type="ChEBI" id="CHEBI:29035"/>
        <label>2</label>
    </ligand>
</feature>
<dbReference type="GO" id="GO:0030145">
    <property type="term" value="F:manganese ion binding"/>
    <property type="evidence" value="ECO:0007669"/>
    <property type="project" value="UniProtKB-UniRule"/>
</dbReference>
<evidence type="ECO:0000256" key="4">
    <source>
        <dbReference type="ARBA" id="ARBA00022438"/>
    </source>
</evidence>
<gene>
    <name evidence="8 10" type="primary">pepA</name>
    <name evidence="10" type="ORF">NBG4_420009</name>
</gene>
<feature type="binding site" evidence="8">
    <location>
        <position position="276"/>
    </location>
    <ligand>
        <name>Mn(2+)</name>
        <dbReference type="ChEBI" id="CHEBI:29035"/>
        <label>2</label>
    </ligand>
</feature>
<sequence length="483" mass="51231">MDISVIDLRERDCACDALILPVTEEAAAGQYDYLGSAAVQTLKKAFSKKFSGKKAEVLLLPAPQGFKAEWILLAGLGKKAEVTAEGLRQAAGKSASYLKDNGMKKVALSCKIISSLKLKPSLFAEGTLLALYSYFRYKKEKNGSTLDNLIVLSTPSKLLKNELDMAVTTASAVSFAKDLINTPSNDMTPTHLAKAALSLRGKRLSVRVIERKDAQKLGMGAYLAVAKGSHEPPKFVVLEYKGGKGAPVVLIGKSITFDSGGISLKPAEGMEKMKYDMAGGAAVLGVIKAVSESGLPVNLVGLLPATENLPGGSATRPGDVVKAVGGKSVEIINTDAEGRLVLADAISYAKRFRPRAVVDIATLTGACSIALGGEAIAMMGNDSGLLDALKRCGDSVYERVWEMPLFEEYKENLKSDIADIKNTGGKNGSLITSAFFLKEFAGDVPWVHLDIAGTAWVEKEKPYIPKGASGVGVRLLLELVKGM</sequence>
<evidence type="ECO:0000256" key="3">
    <source>
        <dbReference type="ARBA" id="ARBA00009528"/>
    </source>
</evidence>
<keyword evidence="5 8" id="KW-0645">Protease</keyword>
<dbReference type="CDD" id="cd00433">
    <property type="entry name" value="Peptidase_M17"/>
    <property type="match status" value="1"/>
</dbReference>
<dbReference type="GO" id="GO:0070006">
    <property type="term" value="F:metalloaminopeptidase activity"/>
    <property type="evidence" value="ECO:0007669"/>
    <property type="project" value="InterPro"/>
</dbReference>
<dbReference type="NCBIfam" id="NF002073">
    <property type="entry name" value="PRK00913.1-2"/>
    <property type="match status" value="1"/>
</dbReference>
<dbReference type="InterPro" id="IPR023042">
    <property type="entry name" value="Peptidase_M17_leu_NH2_pept"/>
</dbReference>
<dbReference type="GO" id="GO:0006508">
    <property type="term" value="P:proteolysis"/>
    <property type="evidence" value="ECO:0007669"/>
    <property type="project" value="UniProtKB-KW"/>
</dbReference>
<feature type="binding site" evidence="8">
    <location>
        <position position="253"/>
    </location>
    <ligand>
        <name>Mn(2+)</name>
        <dbReference type="ChEBI" id="CHEBI:29035"/>
        <label>2</label>
    </ligand>
</feature>
<dbReference type="EC" id="3.4.11.10" evidence="8"/>
<evidence type="ECO:0000256" key="8">
    <source>
        <dbReference type="HAMAP-Rule" id="MF_00181"/>
    </source>
</evidence>
<keyword evidence="8" id="KW-0479">Metal-binding</keyword>
<proteinExistence type="inferred from homology"/>
<reference evidence="11" key="1">
    <citation type="submission" date="2018-03" db="EMBL/GenBank/DDBJ databases">
        <authorList>
            <person name="Zecchin S."/>
        </authorList>
    </citation>
    <scope>NUCLEOTIDE SEQUENCE [LARGE SCALE GENOMIC DNA]</scope>
</reference>
<dbReference type="Pfam" id="PF02789">
    <property type="entry name" value="Peptidase_M17_N"/>
    <property type="match status" value="1"/>
</dbReference>
<comment type="subcellular location">
    <subcellularLocation>
        <location evidence="8">Cytoplasm</location>
    </subcellularLocation>
</comment>
<dbReference type="Gene3D" id="3.40.630.10">
    <property type="entry name" value="Zn peptidases"/>
    <property type="match status" value="1"/>
</dbReference>
<organism evidence="10 11">
    <name type="scientific">Candidatus Sulfobium mesophilum</name>
    <dbReference type="NCBI Taxonomy" id="2016548"/>
    <lineage>
        <taxon>Bacteria</taxon>
        <taxon>Pseudomonadati</taxon>
        <taxon>Nitrospirota</taxon>
        <taxon>Nitrospiria</taxon>
        <taxon>Nitrospirales</taxon>
        <taxon>Nitrospiraceae</taxon>
        <taxon>Candidatus Sulfobium</taxon>
    </lineage>
</organism>
<evidence type="ECO:0000313" key="11">
    <source>
        <dbReference type="Proteomes" id="UP000245125"/>
    </source>
</evidence>
<accession>A0A2U3QI91</accession>
<evidence type="ECO:0000259" key="9">
    <source>
        <dbReference type="PROSITE" id="PS00631"/>
    </source>
</evidence>
<evidence type="ECO:0000256" key="5">
    <source>
        <dbReference type="ARBA" id="ARBA00022670"/>
    </source>
</evidence>
<dbReference type="SUPFAM" id="SSF52949">
    <property type="entry name" value="Macro domain-like"/>
    <property type="match status" value="1"/>
</dbReference>
<dbReference type="InterPro" id="IPR000819">
    <property type="entry name" value="Peptidase_M17_C"/>
</dbReference>
<evidence type="ECO:0000256" key="1">
    <source>
        <dbReference type="ARBA" id="ARBA00000135"/>
    </source>
</evidence>
<dbReference type="EMBL" id="OUUY01000089">
    <property type="protein sequence ID" value="SPQ01085.1"/>
    <property type="molecule type" value="Genomic_DNA"/>
</dbReference>
<dbReference type="Pfam" id="PF00883">
    <property type="entry name" value="Peptidase_M17"/>
    <property type="match status" value="1"/>
</dbReference>
<keyword evidence="11" id="KW-1185">Reference proteome</keyword>
<protein>
    <recommendedName>
        <fullName evidence="8">Probable cytosol aminopeptidase</fullName>
        <ecNumber evidence="8">3.4.11.1</ecNumber>
    </recommendedName>
    <alternativeName>
        <fullName evidence="8">Leucine aminopeptidase</fullName>
        <shortName evidence="8">LAP</shortName>
        <ecNumber evidence="8">3.4.11.10</ecNumber>
    </alternativeName>
    <alternativeName>
        <fullName evidence="8">Leucyl aminopeptidase</fullName>
    </alternativeName>
</protein>
<comment type="similarity">
    <text evidence="3 8">Belongs to the peptidase M17 family.</text>
</comment>
<feature type="binding site" evidence="8">
    <location>
        <position position="258"/>
    </location>
    <ligand>
        <name>Mn(2+)</name>
        <dbReference type="ChEBI" id="CHEBI:29035"/>
        <label>1</label>
    </ligand>
</feature>
<feature type="active site" evidence="8">
    <location>
        <position position="339"/>
    </location>
</feature>